<dbReference type="InterPro" id="IPR000477">
    <property type="entry name" value="RT_dom"/>
</dbReference>
<protein>
    <recommendedName>
        <fullName evidence="1">Reverse transcriptase domain-containing protein</fullName>
    </recommendedName>
</protein>
<evidence type="ECO:0000259" key="1">
    <source>
        <dbReference type="Pfam" id="PF00078"/>
    </source>
</evidence>
<dbReference type="EMBL" id="JANJYI010000009">
    <property type="protein sequence ID" value="KAK2637577.1"/>
    <property type="molecule type" value="Genomic_DNA"/>
</dbReference>
<dbReference type="PANTHER" id="PTHR33116:SF75">
    <property type="entry name" value="RIBONUCLEASE H PROTEIN"/>
    <property type="match status" value="1"/>
</dbReference>
<feature type="domain" description="Reverse transcriptase" evidence="1">
    <location>
        <begin position="159"/>
        <end position="373"/>
    </location>
</feature>
<comment type="caution">
    <text evidence="2">The sequence shown here is derived from an EMBL/GenBank/DDBJ whole genome shotgun (WGS) entry which is preliminary data.</text>
</comment>
<proteinExistence type="predicted"/>
<dbReference type="Pfam" id="PF00078">
    <property type="entry name" value="RVT_1"/>
    <property type="match status" value="1"/>
</dbReference>
<dbReference type="SUPFAM" id="SSF56672">
    <property type="entry name" value="DNA/RNA polymerases"/>
    <property type="match status" value="1"/>
</dbReference>
<evidence type="ECO:0000313" key="3">
    <source>
        <dbReference type="Proteomes" id="UP001280121"/>
    </source>
</evidence>
<dbReference type="InterPro" id="IPR043502">
    <property type="entry name" value="DNA/RNA_pol_sf"/>
</dbReference>
<evidence type="ECO:0000313" key="2">
    <source>
        <dbReference type="EMBL" id="KAK2637577.1"/>
    </source>
</evidence>
<dbReference type="Proteomes" id="UP001280121">
    <property type="component" value="Unassembled WGS sequence"/>
</dbReference>
<name>A0AAD9WPC5_9ROSI</name>
<keyword evidence="3" id="KW-1185">Reference proteome</keyword>
<reference evidence="2" key="1">
    <citation type="journal article" date="2023" name="Plant J.">
        <title>Genome sequences and population genomics provide insights into the demographic history, inbreeding, and mutation load of two 'living fossil' tree species of Dipteronia.</title>
        <authorList>
            <person name="Feng Y."/>
            <person name="Comes H.P."/>
            <person name="Chen J."/>
            <person name="Zhu S."/>
            <person name="Lu R."/>
            <person name="Zhang X."/>
            <person name="Li P."/>
            <person name="Qiu J."/>
            <person name="Olsen K.M."/>
            <person name="Qiu Y."/>
        </authorList>
    </citation>
    <scope>NUCLEOTIDE SEQUENCE</scope>
    <source>
        <strain evidence="2">KIB01</strain>
    </source>
</reference>
<dbReference type="CDD" id="cd01650">
    <property type="entry name" value="RT_nLTR_like"/>
    <property type="match status" value="1"/>
</dbReference>
<gene>
    <name evidence="2" type="ORF">Ddye_032369</name>
</gene>
<dbReference type="PANTHER" id="PTHR33116">
    <property type="entry name" value="REVERSE TRANSCRIPTASE ZINC-BINDING DOMAIN-CONTAINING PROTEIN-RELATED-RELATED"/>
    <property type="match status" value="1"/>
</dbReference>
<dbReference type="AlphaFoldDB" id="A0AAD9WPC5"/>
<accession>A0AAD9WPC5</accession>
<organism evidence="2 3">
    <name type="scientific">Dipteronia dyeriana</name>
    <dbReference type="NCBI Taxonomy" id="168575"/>
    <lineage>
        <taxon>Eukaryota</taxon>
        <taxon>Viridiplantae</taxon>
        <taxon>Streptophyta</taxon>
        <taxon>Embryophyta</taxon>
        <taxon>Tracheophyta</taxon>
        <taxon>Spermatophyta</taxon>
        <taxon>Magnoliopsida</taxon>
        <taxon>eudicotyledons</taxon>
        <taxon>Gunneridae</taxon>
        <taxon>Pentapetalae</taxon>
        <taxon>rosids</taxon>
        <taxon>malvids</taxon>
        <taxon>Sapindales</taxon>
        <taxon>Sapindaceae</taxon>
        <taxon>Hippocastanoideae</taxon>
        <taxon>Acereae</taxon>
        <taxon>Dipteronia</taxon>
    </lineage>
</organism>
<sequence>MDYHFSGSKGFVLATKIKASKVRIKRWLSVNSKKDMSLKVIEMELDEVEKKVEVMGWTDGLRQKRLKLVSDFWRGLQKEEQMWRQKSRVNWLNEGDRNSKFFHCLANERGRSNFISNIRFDCVLCSDPKSVREEVFNFFKDHYSAKGLCGPQVEEDYDSIISDCQMAFVKNRQIVDSYVVADEIVHKWKSDKDEGLLVKLDFEKAYDSVDHAFPDEMMAGMGFGLRWRKWIWDCISSPFISVLVNGSHQCQLGRGLRQGVPLSLFLFNLVVEGLSALFIKANELNYVRGVTLGRNEVHISHLQFADDMLEPKVEYLLNSRRILRCFELASGLRLNFHKSCVVRICKGGRGEEDWAQIFKCRKVSLPLTYLGLPLGGRHSALAFWKPLIKRVENRLAP</sequence>